<evidence type="ECO:0000259" key="2">
    <source>
        <dbReference type="Pfam" id="PF01425"/>
    </source>
</evidence>
<dbReference type="STRING" id="400727.A0A2T7P470"/>
<sequence>MPNTSGLVSRKGLIANHDSPVVHNLREAGMIPFACTNTSELCMWYESANRVYGRTKNAYDDTKIVGGSSGGEGCIISAGASLIGVGSDIGGSIRMPAFFNGVFGHRPSKDLVCNDGQHPPATGGQIELLSTGPICRYAEDLPLALRIMAGPTANKIRLDTEVDLSKLRVLSMDDDGGSLLSSNVDQSIQQALQKAAKHLGQECGATVESVHFGLMKYSLDLWSAKMASDAEIPFACFMAGGKDTGQKINCFKEIFKWLGGRSDHTLPAIGLGIVENLLPKNDPRLPHLLFLLGELRKNLITLLGDDGVFLYPPHPVTAPYHNYPLLTPLNFSYTAIFNALALPVTQVPLGLSPDGLPLGVQVVAAPYQDHLTIAVAQELERAFGGWVTPGGS</sequence>
<dbReference type="GO" id="GO:0012505">
    <property type="term" value="C:endomembrane system"/>
    <property type="evidence" value="ECO:0007669"/>
    <property type="project" value="TreeGrafter"/>
</dbReference>
<comment type="caution">
    <text evidence="3">The sequence shown here is derived from an EMBL/GenBank/DDBJ whole genome shotgun (WGS) entry which is preliminary data.</text>
</comment>
<evidence type="ECO:0000313" key="4">
    <source>
        <dbReference type="Proteomes" id="UP000245119"/>
    </source>
</evidence>
<reference evidence="3 4" key="1">
    <citation type="submission" date="2018-04" db="EMBL/GenBank/DDBJ databases">
        <title>The genome of golden apple snail Pomacea canaliculata provides insight into stress tolerance and invasive adaptation.</title>
        <authorList>
            <person name="Liu C."/>
            <person name="Liu B."/>
            <person name="Ren Y."/>
            <person name="Zhang Y."/>
            <person name="Wang H."/>
            <person name="Li S."/>
            <person name="Jiang F."/>
            <person name="Yin L."/>
            <person name="Zhang G."/>
            <person name="Qian W."/>
            <person name="Fan W."/>
        </authorList>
    </citation>
    <scope>NUCLEOTIDE SEQUENCE [LARGE SCALE GENOMIC DNA]</scope>
    <source>
        <strain evidence="3">SZHN2017</strain>
        <tissue evidence="3">Muscle</tissue>
    </source>
</reference>
<dbReference type="PANTHER" id="PTHR43372">
    <property type="entry name" value="FATTY-ACID AMIDE HYDROLASE"/>
    <property type="match status" value="1"/>
</dbReference>
<dbReference type="InterPro" id="IPR023631">
    <property type="entry name" value="Amidase_dom"/>
</dbReference>
<gene>
    <name evidence="3" type="ORF">C0Q70_10809</name>
</gene>
<dbReference type="InterPro" id="IPR020556">
    <property type="entry name" value="Amidase_CS"/>
</dbReference>
<name>A0A2T7P470_POMCA</name>
<dbReference type="SUPFAM" id="SSF75304">
    <property type="entry name" value="Amidase signature (AS) enzymes"/>
    <property type="match status" value="1"/>
</dbReference>
<dbReference type="EMBL" id="PZQS01000006">
    <property type="protein sequence ID" value="PVD28222.1"/>
    <property type="molecule type" value="Genomic_DNA"/>
</dbReference>
<protein>
    <recommendedName>
        <fullName evidence="2">Amidase domain-containing protein</fullName>
    </recommendedName>
</protein>
<dbReference type="Gene3D" id="3.90.1300.10">
    <property type="entry name" value="Amidase signature (AS) domain"/>
    <property type="match status" value="1"/>
</dbReference>
<proteinExistence type="inferred from homology"/>
<organism evidence="3 4">
    <name type="scientific">Pomacea canaliculata</name>
    <name type="common">Golden apple snail</name>
    <dbReference type="NCBI Taxonomy" id="400727"/>
    <lineage>
        <taxon>Eukaryota</taxon>
        <taxon>Metazoa</taxon>
        <taxon>Spiralia</taxon>
        <taxon>Lophotrochozoa</taxon>
        <taxon>Mollusca</taxon>
        <taxon>Gastropoda</taxon>
        <taxon>Caenogastropoda</taxon>
        <taxon>Architaenioglossa</taxon>
        <taxon>Ampullarioidea</taxon>
        <taxon>Ampullariidae</taxon>
        <taxon>Pomacea</taxon>
    </lineage>
</organism>
<dbReference type="InterPro" id="IPR036928">
    <property type="entry name" value="AS_sf"/>
</dbReference>
<dbReference type="PANTHER" id="PTHR43372:SF4">
    <property type="entry name" value="FATTY-ACID AMIDE HYDROLASE 2"/>
    <property type="match status" value="1"/>
</dbReference>
<accession>A0A2T7P470</accession>
<dbReference type="Proteomes" id="UP000245119">
    <property type="component" value="Linkage Group LG6"/>
</dbReference>
<dbReference type="Pfam" id="PF01425">
    <property type="entry name" value="Amidase"/>
    <property type="match status" value="1"/>
</dbReference>
<dbReference type="PROSITE" id="PS00571">
    <property type="entry name" value="AMIDASES"/>
    <property type="match status" value="1"/>
</dbReference>
<dbReference type="AlphaFoldDB" id="A0A2T7P470"/>
<feature type="domain" description="Amidase" evidence="2">
    <location>
        <begin position="1"/>
        <end position="372"/>
    </location>
</feature>
<evidence type="ECO:0000256" key="1">
    <source>
        <dbReference type="ARBA" id="ARBA00009199"/>
    </source>
</evidence>
<comment type="similarity">
    <text evidence="1">Belongs to the amidase family.</text>
</comment>
<dbReference type="InterPro" id="IPR052739">
    <property type="entry name" value="FAAH2"/>
</dbReference>
<keyword evidence="4" id="KW-1185">Reference proteome</keyword>
<evidence type="ECO:0000313" key="3">
    <source>
        <dbReference type="EMBL" id="PVD28222.1"/>
    </source>
</evidence>